<proteinExistence type="predicted"/>
<keyword evidence="1" id="KW-0489">Methyltransferase</keyword>
<keyword evidence="5" id="KW-1185">Reference proteome</keyword>
<dbReference type="EMBL" id="JACSQD010000002">
    <property type="protein sequence ID" value="MBD7995001.1"/>
    <property type="molecule type" value="Genomic_DNA"/>
</dbReference>
<keyword evidence="2" id="KW-0808">Transferase</keyword>
<dbReference type="Pfam" id="PF01596">
    <property type="entry name" value="Methyltransf_3"/>
    <property type="match status" value="1"/>
</dbReference>
<evidence type="ECO:0000313" key="5">
    <source>
        <dbReference type="Proteomes" id="UP000609874"/>
    </source>
</evidence>
<dbReference type="SUPFAM" id="SSF53335">
    <property type="entry name" value="S-adenosyl-L-methionine-dependent methyltransferases"/>
    <property type="match status" value="1"/>
</dbReference>
<dbReference type="CDD" id="cd02440">
    <property type="entry name" value="AdoMet_MTases"/>
    <property type="match status" value="1"/>
</dbReference>
<evidence type="ECO:0000256" key="1">
    <source>
        <dbReference type="ARBA" id="ARBA00022603"/>
    </source>
</evidence>
<accession>A0ABR8URX0</accession>
<name>A0ABR8URX0_9MICC</name>
<reference evidence="4 5" key="1">
    <citation type="submission" date="2020-08" db="EMBL/GenBank/DDBJ databases">
        <title>A Genomic Blueprint of the Chicken Gut Microbiome.</title>
        <authorList>
            <person name="Gilroy R."/>
            <person name="Ravi A."/>
            <person name="Getino M."/>
            <person name="Pursley I."/>
            <person name="Horton D.L."/>
            <person name="Alikhan N.-F."/>
            <person name="Baker D."/>
            <person name="Gharbi K."/>
            <person name="Hall N."/>
            <person name="Watson M."/>
            <person name="Adriaenssens E.M."/>
            <person name="Foster-Nyarko E."/>
            <person name="Jarju S."/>
            <person name="Secka A."/>
            <person name="Antonio M."/>
            <person name="Oren A."/>
            <person name="Chaudhuri R."/>
            <person name="La Ragione R.M."/>
            <person name="Hildebrand F."/>
            <person name="Pallen M.J."/>
        </authorList>
    </citation>
    <scope>NUCLEOTIDE SEQUENCE [LARGE SCALE GENOMIC DNA]</scope>
    <source>
        <strain evidence="4 5">Sa2CUA1</strain>
    </source>
</reference>
<dbReference type="InterPro" id="IPR002935">
    <property type="entry name" value="SAM_O-MeTrfase"/>
</dbReference>
<gene>
    <name evidence="4" type="ORF">H9639_06785</name>
</gene>
<dbReference type="InterPro" id="IPR029063">
    <property type="entry name" value="SAM-dependent_MTases_sf"/>
</dbReference>
<keyword evidence="3" id="KW-0949">S-adenosyl-L-methionine</keyword>
<sequence>MAGQHQGIRAEHGSGDWADVDSYLTGVVVHPDEALVAAVEDAAAAGLPPIEVSPGQGKFLMLLARLAGARRILEIGTLGGFSTSWLARGLPADGSMVTCEYVPLHAEVARKNLDRAGVGQLVDIRVGAALDTLPGLEGSEPFDLVFIDADKENNPAYLEWAIRLSRPGTVIVLDNVVRYGGVLDPDGDSAIQGTRAALKLMGSHPRLDSTAMQTVGAKGWDGFALAIVT</sequence>
<evidence type="ECO:0000313" key="4">
    <source>
        <dbReference type="EMBL" id="MBD7995001.1"/>
    </source>
</evidence>
<evidence type="ECO:0000256" key="3">
    <source>
        <dbReference type="ARBA" id="ARBA00022691"/>
    </source>
</evidence>
<dbReference type="PANTHER" id="PTHR10509">
    <property type="entry name" value="O-METHYLTRANSFERASE-RELATED"/>
    <property type="match status" value="1"/>
</dbReference>
<comment type="caution">
    <text evidence="4">The sequence shown here is derived from an EMBL/GenBank/DDBJ whole genome shotgun (WGS) entry which is preliminary data.</text>
</comment>
<organism evidence="4 5">
    <name type="scientific">Arthrobacter gallicola</name>
    <dbReference type="NCBI Taxonomy" id="2762225"/>
    <lineage>
        <taxon>Bacteria</taxon>
        <taxon>Bacillati</taxon>
        <taxon>Actinomycetota</taxon>
        <taxon>Actinomycetes</taxon>
        <taxon>Micrococcales</taxon>
        <taxon>Micrococcaceae</taxon>
        <taxon>Arthrobacter</taxon>
    </lineage>
</organism>
<dbReference type="Gene3D" id="3.40.50.150">
    <property type="entry name" value="Vaccinia Virus protein VP39"/>
    <property type="match status" value="1"/>
</dbReference>
<dbReference type="RefSeq" id="WP_191807333.1">
    <property type="nucleotide sequence ID" value="NZ_JACSQD010000002.1"/>
</dbReference>
<protein>
    <submittedName>
        <fullName evidence="4">O-methyltransferase</fullName>
    </submittedName>
</protein>
<dbReference type="PROSITE" id="PS51682">
    <property type="entry name" value="SAM_OMT_I"/>
    <property type="match status" value="1"/>
</dbReference>
<evidence type="ECO:0000256" key="2">
    <source>
        <dbReference type="ARBA" id="ARBA00022679"/>
    </source>
</evidence>
<dbReference type="Proteomes" id="UP000609874">
    <property type="component" value="Unassembled WGS sequence"/>
</dbReference>
<dbReference type="PANTHER" id="PTHR10509:SF14">
    <property type="entry name" value="CAFFEOYL-COA O-METHYLTRANSFERASE 3-RELATED"/>
    <property type="match status" value="1"/>
</dbReference>
<dbReference type="InterPro" id="IPR050362">
    <property type="entry name" value="Cation-dep_OMT"/>
</dbReference>